<evidence type="ECO:0000313" key="1">
    <source>
        <dbReference type="EMBL" id="DAF47657.1"/>
    </source>
</evidence>
<accession>A0A8S5S9M4</accession>
<organism evidence="1">
    <name type="scientific">Myoviridae sp. ctByu2</name>
    <dbReference type="NCBI Taxonomy" id="2827668"/>
    <lineage>
        <taxon>Viruses</taxon>
        <taxon>Duplodnaviria</taxon>
        <taxon>Heunggongvirae</taxon>
        <taxon>Uroviricota</taxon>
        <taxon>Caudoviricetes</taxon>
    </lineage>
</organism>
<proteinExistence type="predicted"/>
<reference evidence="1" key="1">
    <citation type="journal article" date="2021" name="Proc. Natl. Acad. Sci. U.S.A.">
        <title>A Catalog of Tens of Thousands of Viruses from Human Metagenomes Reveals Hidden Associations with Chronic Diseases.</title>
        <authorList>
            <person name="Tisza M.J."/>
            <person name="Buck C.B."/>
        </authorList>
    </citation>
    <scope>NUCLEOTIDE SEQUENCE</scope>
    <source>
        <strain evidence="1">CtByu2</strain>
    </source>
</reference>
<name>A0A8S5S9M4_9CAUD</name>
<sequence length="77" mass="7971">MKKVDLLIKGNLFADKVEGGGELSLDVTTLADPSKYDLTNATIIEGDLDIVSLTGCGIVVCTGAVTSRKKGGCDGLR</sequence>
<protein>
    <submittedName>
        <fullName evidence="1">Uncharacterized protein</fullName>
    </submittedName>
</protein>
<dbReference type="EMBL" id="BK032557">
    <property type="protein sequence ID" value="DAF47657.1"/>
    <property type="molecule type" value="Genomic_DNA"/>
</dbReference>